<comment type="caution">
    <text evidence="2">The sequence shown here is derived from an EMBL/GenBank/DDBJ whole genome shotgun (WGS) entry which is preliminary data.</text>
</comment>
<keyword evidence="2" id="KW-0808">Transferase</keyword>
<proteinExistence type="predicted"/>
<accession>A0A5C6UXE1</accession>
<sequence length="176" mass="19865">MVYNIAKTEIVNKSLILSPLKIKQKISRIAHQIVEFNYDEKEIYLVGIKQGGAILGELIYKEIKSITTIPVHLNLLSLDKSDPLNGKIELDAPVENLDNKTVILIDDVLESGRTLMYAAQFLLNRPLKKLSTTILVDRMHPKFPIRADFVGLTLSTTLQNHIQLEEENGELAVYLT</sequence>
<keyword evidence="2" id="KW-0328">Glycosyltransferase</keyword>
<dbReference type="OrthoDB" id="664757at2"/>
<evidence type="ECO:0000313" key="2">
    <source>
        <dbReference type="EMBL" id="TXC76901.1"/>
    </source>
</evidence>
<feature type="domain" description="Phosphoribosyltransferase" evidence="1">
    <location>
        <begin position="21"/>
        <end position="153"/>
    </location>
</feature>
<dbReference type="CDD" id="cd06223">
    <property type="entry name" value="PRTases_typeI"/>
    <property type="match status" value="1"/>
</dbReference>
<dbReference type="AlphaFoldDB" id="A0A5C6UXE1"/>
<dbReference type="InterPro" id="IPR029057">
    <property type="entry name" value="PRTase-like"/>
</dbReference>
<gene>
    <name evidence="2" type="ORF">FRX97_09805</name>
</gene>
<name>A0A5C6UXE1_9FLAO</name>
<organism evidence="2 3">
    <name type="scientific">Luteibaculum oceani</name>
    <dbReference type="NCBI Taxonomy" id="1294296"/>
    <lineage>
        <taxon>Bacteria</taxon>
        <taxon>Pseudomonadati</taxon>
        <taxon>Bacteroidota</taxon>
        <taxon>Flavobacteriia</taxon>
        <taxon>Flavobacteriales</taxon>
        <taxon>Luteibaculaceae</taxon>
        <taxon>Luteibaculum</taxon>
    </lineage>
</organism>
<reference evidence="2 3" key="1">
    <citation type="submission" date="2019-08" db="EMBL/GenBank/DDBJ databases">
        <title>Genome of Luteibaculum oceani JCM 18817.</title>
        <authorList>
            <person name="Bowman J.P."/>
        </authorList>
    </citation>
    <scope>NUCLEOTIDE SEQUENCE [LARGE SCALE GENOMIC DNA]</scope>
    <source>
        <strain evidence="2 3">JCM 18817</strain>
    </source>
</reference>
<dbReference type="PANTHER" id="PTHR11608:SF0">
    <property type="entry name" value="BIFUNCTIONAL PROTEIN PYRR"/>
    <property type="match status" value="1"/>
</dbReference>
<dbReference type="EMBL" id="VORB01000009">
    <property type="protein sequence ID" value="TXC76901.1"/>
    <property type="molecule type" value="Genomic_DNA"/>
</dbReference>
<dbReference type="PANTHER" id="PTHR11608">
    <property type="entry name" value="BIFUNCTIONAL PROTEIN PYRR"/>
    <property type="match status" value="1"/>
</dbReference>
<dbReference type="InterPro" id="IPR050137">
    <property type="entry name" value="PyrR_bifunctional"/>
</dbReference>
<evidence type="ECO:0000259" key="1">
    <source>
        <dbReference type="Pfam" id="PF00156"/>
    </source>
</evidence>
<dbReference type="Pfam" id="PF00156">
    <property type="entry name" value="Pribosyltran"/>
    <property type="match status" value="1"/>
</dbReference>
<dbReference type="GO" id="GO:0016757">
    <property type="term" value="F:glycosyltransferase activity"/>
    <property type="evidence" value="ECO:0007669"/>
    <property type="project" value="UniProtKB-KW"/>
</dbReference>
<dbReference type="Gene3D" id="3.40.50.2020">
    <property type="match status" value="1"/>
</dbReference>
<dbReference type="Proteomes" id="UP000321168">
    <property type="component" value="Unassembled WGS sequence"/>
</dbReference>
<dbReference type="InterPro" id="IPR000836">
    <property type="entry name" value="PRTase_dom"/>
</dbReference>
<keyword evidence="3" id="KW-1185">Reference proteome</keyword>
<evidence type="ECO:0000313" key="3">
    <source>
        <dbReference type="Proteomes" id="UP000321168"/>
    </source>
</evidence>
<protein>
    <submittedName>
        <fullName evidence="2">Phosphoribosyltransferase</fullName>
    </submittedName>
</protein>
<dbReference type="SUPFAM" id="SSF53271">
    <property type="entry name" value="PRTase-like"/>
    <property type="match status" value="1"/>
</dbReference>